<dbReference type="PIRSF" id="PIRSF015736">
    <property type="entry name" value="MI"/>
    <property type="match status" value="1"/>
</dbReference>
<dbReference type="STRING" id="5601.A0A0D2FB66"/>
<dbReference type="Gene3D" id="3.40.50.12500">
    <property type="match status" value="1"/>
</dbReference>
<keyword evidence="2" id="KW-1185">Reference proteome</keyword>
<dbReference type="HOGENOM" id="CLU_068086_1_0_1"/>
<reference evidence="1 2" key="1">
    <citation type="submission" date="2015-01" db="EMBL/GenBank/DDBJ databases">
        <title>The Genome Sequence of Capronia semiimmersa CBS27337.</title>
        <authorList>
            <consortium name="The Broad Institute Genomics Platform"/>
            <person name="Cuomo C."/>
            <person name="de Hoog S."/>
            <person name="Gorbushina A."/>
            <person name="Stielow B."/>
            <person name="Teixiera M."/>
            <person name="Abouelleil A."/>
            <person name="Chapman S.B."/>
            <person name="Priest M."/>
            <person name="Young S.K."/>
            <person name="Wortman J."/>
            <person name="Nusbaum C."/>
            <person name="Birren B."/>
        </authorList>
    </citation>
    <scope>NUCLEOTIDE SEQUENCE [LARGE SCALE GENOMIC DNA]</scope>
    <source>
        <strain evidence="1 2">CBS 27337</strain>
    </source>
</reference>
<dbReference type="PANTHER" id="PTHR40267:SF1">
    <property type="entry name" value="BLR3294 PROTEIN"/>
    <property type="match status" value="1"/>
</dbReference>
<name>A0A0D2FB66_9EURO</name>
<evidence type="ECO:0000313" key="2">
    <source>
        <dbReference type="Proteomes" id="UP000054266"/>
    </source>
</evidence>
<proteinExistence type="predicted"/>
<dbReference type="InterPro" id="IPR053714">
    <property type="entry name" value="Iso_Racemase_Enz_sf"/>
</dbReference>
<protein>
    <recommendedName>
        <fullName evidence="3">Asp/Glu/hydantoin racemase</fullName>
    </recommendedName>
</protein>
<dbReference type="PANTHER" id="PTHR40267">
    <property type="entry name" value="BLR3294 PROTEIN"/>
    <property type="match status" value="1"/>
</dbReference>
<dbReference type="InterPro" id="IPR026286">
    <property type="entry name" value="MaiA/AMDase"/>
</dbReference>
<gene>
    <name evidence="1" type="ORF">PV04_07536</name>
</gene>
<sequence>MVYEAAMIKQSPQRITFGILVPSSNTVLEPLTQQIVSQLHDVSVHFARFRVLKIALDPDALAQFDNSALIEAARLLADAKVDVIGWSGTSSGWLGFDADVKLCEEITAATGIPATTSVLGLNRLIKQLGITEMGLLTPYTDDVQSAIMENYRGFGVDCSVEYHLGRSDNRGFADVSEKTLDDGFWQLAKRGAGVVSVFCTGLKAAHLVHGWEAQAGITVLDTVATVVWDMCRIAGVDTRSVQGWGVLFQHCGRL</sequence>
<dbReference type="Proteomes" id="UP000054266">
    <property type="component" value="Unassembled WGS sequence"/>
</dbReference>
<dbReference type="EMBL" id="KN846960">
    <property type="protein sequence ID" value="KIW65263.1"/>
    <property type="molecule type" value="Genomic_DNA"/>
</dbReference>
<accession>A0A0D2FB66</accession>
<evidence type="ECO:0000313" key="1">
    <source>
        <dbReference type="EMBL" id="KIW65263.1"/>
    </source>
</evidence>
<dbReference type="AlphaFoldDB" id="A0A0D2FB66"/>
<dbReference type="Pfam" id="PF17645">
    <property type="entry name" value="Amdase"/>
    <property type="match status" value="1"/>
</dbReference>
<evidence type="ECO:0008006" key="3">
    <source>
        <dbReference type="Google" id="ProtNLM"/>
    </source>
</evidence>
<organism evidence="1 2">
    <name type="scientific">Phialophora macrospora</name>
    <dbReference type="NCBI Taxonomy" id="1851006"/>
    <lineage>
        <taxon>Eukaryota</taxon>
        <taxon>Fungi</taxon>
        <taxon>Dikarya</taxon>
        <taxon>Ascomycota</taxon>
        <taxon>Pezizomycotina</taxon>
        <taxon>Eurotiomycetes</taxon>
        <taxon>Chaetothyriomycetidae</taxon>
        <taxon>Chaetothyriales</taxon>
        <taxon>Herpotrichiellaceae</taxon>
        <taxon>Phialophora</taxon>
    </lineage>
</organism>